<feature type="region of interest" description="Disordered" evidence="1">
    <location>
        <begin position="518"/>
        <end position="566"/>
    </location>
</feature>
<feature type="domain" description="SAC" evidence="3">
    <location>
        <begin position="1"/>
        <end position="250"/>
    </location>
</feature>
<evidence type="ECO:0000313" key="4">
    <source>
        <dbReference type="EMBL" id="EDQ84307.1"/>
    </source>
</evidence>
<dbReference type="eggNOG" id="KOG1890">
    <property type="taxonomic scope" value="Eukaryota"/>
</dbReference>
<dbReference type="GeneID" id="5896144"/>
<sequence>MAATIVSRRSRHRLGCRYKKRGLDANGNVANGVETEQILACNDHVLAFVQYRGSIPVFWTQEPQNKEYRPAVNLHKTPAETQTAFLRHMEQLVSHFGPHQFWVNLINRQGREAVVGEAFKKVFAAAAPSHITYHPFDFHHHCKRSTMHKVWEIVDAAQVSLDNMGFTNFVVNGDVWHPVTQQTGVVRTNCMDCLDRTNVTQSVFARDTAARQLLAAGILKGKEGFPPALLSLLQRLWAANGNQISRQYAGTDAMKSEATKAGRNKLLGALNDGRKSLTRYYLNTFKDAYRQQVIDLCQLSRSTSAVFNESLALERMQHVVLQDTTTNFVNRVLRKVCLAFVRARARIVVVAETIVIVTSEHLYVAYVSFADETLHALGTHNLHLLHRGESGPLAPGEIKALSLHTNSIAEDASKSRSKIRFPVVRLAFRALGEIEDRLEAGLVALWLSELRQANPYLVGDAMPDEETEELEAEALARFADTRPAASSIITRAAAWTTQALNGHQDELASASVLLGESATPAPNCGSSRADSPRTDRSRVASSSDGPSTRSAGQGTDDGEEDNVDEDSEMVSSVLAGLILDSHLEASPANPDKDRRLRSRTLPASVAHETLAEYEARALGVGSTGDLHDMSSVFGDEPSADETGDQKPGSTEKEDPAQNDVYEGQERTREEGINGNGSEADGDEDDEDDEDIDVEDVPERSFSEEAQQPAGVVSRTKLSGSSAVDVEANMVMAPTIDLSAGLGRLPDPVLESLRVCRLLLPRLRRLVCWLLTVFFFFGMGHLRVVLGAGRRQHPRCRWDA</sequence>
<keyword evidence="2" id="KW-1133">Transmembrane helix</keyword>
<feature type="transmembrane region" description="Helical" evidence="2">
    <location>
        <begin position="765"/>
        <end position="785"/>
    </location>
</feature>
<dbReference type="PROSITE" id="PS50275">
    <property type="entry name" value="SAC"/>
    <property type="match status" value="1"/>
</dbReference>
<feature type="compositionally biased region" description="Polar residues" evidence="1">
    <location>
        <begin position="539"/>
        <end position="553"/>
    </location>
</feature>
<dbReference type="InterPro" id="IPR002013">
    <property type="entry name" value="SAC_dom"/>
</dbReference>
<evidence type="ECO:0000256" key="1">
    <source>
        <dbReference type="SAM" id="MobiDB-lite"/>
    </source>
</evidence>
<evidence type="ECO:0000313" key="5">
    <source>
        <dbReference type="Proteomes" id="UP000001357"/>
    </source>
</evidence>
<feature type="region of interest" description="Disordered" evidence="1">
    <location>
        <begin position="696"/>
        <end position="715"/>
    </location>
</feature>
<proteinExistence type="predicted"/>
<dbReference type="AlphaFoldDB" id="A9VDU3"/>
<keyword evidence="2" id="KW-0812">Transmembrane</keyword>
<protein>
    <recommendedName>
        <fullName evidence="3">SAC domain-containing protein</fullName>
    </recommendedName>
</protein>
<keyword evidence="2" id="KW-0472">Membrane</keyword>
<dbReference type="RefSeq" id="XP_001750877.1">
    <property type="nucleotide sequence ID" value="XM_001750825.1"/>
</dbReference>
<reference evidence="4 5" key="1">
    <citation type="journal article" date="2008" name="Nature">
        <title>The genome of the choanoflagellate Monosiga brevicollis and the origin of metazoans.</title>
        <authorList>
            <consortium name="JGI Sequencing"/>
            <person name="King N."/>
            <person name="Westbrook M.J."/>
            <person name="Young S.L."/>
            <person name="Kuo A."/>
            <person name="Abedin M."/>
            <person name="Chapman J."/>
            <person name="Fairclough S."/>
            <person name="Hellsten U."/>
            <person name="Isogai Y."/>
            <person name="Letunic I."/>
            <person name="Marr M."/>
            <person name="Pincus D."/>
            <person name="Putnam N."/>
            <person name="Rokas A."/>
            <person name="Wright K.J."/>
            <person name="Zuzow R."/>
            <person name="Dirks W."/>
            <person name="Good M."/>
            <person name="Goodstein D."/>
            <person name="Lemons D."/>
            <person name="Li W."/>
            <person name="Lyons J.B."/>
            <person name="Morris A."/>
            <person name="Nichols S."/>
            <person name="Richter D.J."/>
            <person name="Salamov A."/>
            <person name="Bork P."/>
            <person name="Lim W.A."/>
            <person name="Manning G."/>
            <person name="Miller W.T."/>
            <person name="McGinnis W."/>
            <person name="Shapiro H."/>
            <person name="Tjian R."/>
            <person name="Grigoriev I.V."/>
            <person name="Rokhsar D."/>
        </authorList>
    </citation>
    <scope>NUCLEOTIDE SEQUENCE [LARGE SCALE GENOMIC DNA]</scope>
    <source>
        <strain evidence="5">MX1 / ATCC 50154</strain>
    </source>
</reference>
<accession>A9VDU3</accession>
<dbReference type="Proteomes" id="UP000001357">
    <property type="component" value="Unassembled WGS sequence"/>
</dbReference>
<gene>
    <name evidence="4" type="ORF">MONBRDRAFT_12950</name>
</gene>
<dbReference type="STRING" id="81824.A9VDU3"/>
<organism evidence="4 5">
    <name type="scientific">Monosiga brevicollis</name>
    <name type="common">Choanoflagellate</name>
    <dbReference type="NCBI Taxonomy" id="81824"/>
    <lineage>
        <taxon>Eukaryota</taxon>
        <taxon>Choanoflagellata</taxon>
        <taxon>Craspedida</taxon>
        <taxon>Salpingoecidae</taxon>
        <taxon>Monosiga</taxon>
    </lineage>
</organism>
<dbReference type="PANTHER" id="PTHR45662">
    <property type="entry name" value="PHOSPHATIDYLINOSITIDE PHOSPHATASE SAC1"/>
    <property type="match status" value="1"/>
</dbReference>
<dbReference type="EMBL" id="CH991590">
    <property type="protein sequence ID" value="EDQ84307.1"/>
    <property type="molecule type" value="Genomic_DNA"/>
</dbReference>
<dbReference type="KEGG" id="mbr:MONBRDRAFT_12950"/>
<dbReference type="InParanoid" id="A9VDU3"/>
<keyword evidence="5" id="KW-1185">Reference proteome</keyword>
<dbReference type="GO" id="GO:0016791">
    <property type="term" value="F:phosphatase activity"/>
    <property type="evidence" value="ECO:0007669"/>
    <property type="project" value="InterPro"/>
</dbReference>
<feature type="compositionally biased region" description="Acidic residues" evidence="1">
    <location>
        <begin position="556"/>
        <end position="566"/>
    </location>
</feature>
<name>A9VDU3_MONBE</name>
<dbReference type="Pfam" id="PF02383">
    <property type="entry name" value="Syja_N"/>
    <property type="match status" value="1"/>
</dbReference>
<feature type="region of interest" description="Disordered" evidence="1">
    <location>
        <begin position="626"/>
        <end position="691"/>
    </location>
</feature>
<evidence type="ECO:0000256" key="2">
    <source>
        <dbReference type="SAM" id="Phobius"/>
    </source>
</evidence>
<dbReference type="PANTHER" id="PTHR45662:SF8">
    <property type="entry name" value="PHOSPHATIDYLINOSITIDE PHOSPHATASE SAC2"/>
    <property type="match status" value="1"/>
</dbReference>
<evidence type="ECO:0000259" key="3">
    <source>
        <dbReference type="PROSITE" id="PS50275"/>
    </source>
</evidence>
<feature type="compositionally biased region" description="Acidic residues" evidence="1">
    <location>
        <begin position="679"/>
        <end position="691"/>
    </location>
</feature>